<feature type="compositionally biased region" description="Basic and acidic residues" evidence="1">
    <location>
        <begin position="324"/>
        <end position="334"/>
    </location>
</feature>
<feature type="compositionally biased region" description="Polar residues" evidence="1">
    <location>
        <begin position="51"/>
        <end position="64"/>
    </location>
</feature>
<gene>
    <name evidence="2" type="ORF">BIW11_03287</name>
</gene>
<accession>A0A1V9XP31</accession>
<feature type="compositionally biased region" description="Basic and acidic residues" evidence="1">
    <location>
        <begin position="478"/>
        <end position="491"/>
    </location>
</feature>
<proteinExistence type="predicted"/>
<dbReference type="InParanoid" id="A0A1V9XP31"/>
<dbReference type="Proteomes" id="UP000192247">
    <property type="component" value="Unassembled WGS sequence"/>
</dbReference>
<dbReference type="OrthoDB" id="10042846at2759"/>
<feature type="non-terminal residue" evidence="2">
    <location>
        <position position="524"/>
    </location>
</feature>
<reference evidence="2 3" key="1">
    <citation type="journal article" date="2017" name="Gigascience">
        <title>Draft genome of the honey bee ectoparasitic mite, Tropilaelaps mercedesae, is shaped by the parasitic life history.</title>
        <authorList>
            <person name="Dong X."/>
            <person name="Armstrong S.D."/>
            <person name="Xia D."/>
            <person name="Makepeace B.L."/>
            <person name="Darby A.C."/>
            <person name="Kadowaki T."/>
        </authorList>
    </citation>
    <scope>NUCLEOTIDE SEQUENCE [LARGE SCALE GENOMIC DNA]</scope>
    <source>
        <strain evidence="2">Wuxi-XJTLU</strain>
    </source>
</reference>
<feature type="region of interest" description="Disordered" evidence="1">
    <location>
        <begin position="324"/>
        <end position="360"/>
    </location>
</feature>
<evidence type="ECO:0000256" key="1">
    <source>
        <dbReference type="SAM" id="MobiDB-lite"/>
    </source>
</evidence>
<evidence type="ECO:0000313" key="3">
    <source>
        <dbReference type="Proteomes" id="UP000192247"/>
    </source>
</evidence>
<feature type="compositionally biased region" description="Polar residues" evidence="1">
    <location>
        <begin position="21"/>
        <end position="33"/>
    </location>
</feature>
<feature type="region of interest" description="Disordered" evidence="1">
    <location>
        <begin position="406"/>
        <end position="524"/>
    </location>
</feature>
<sequence length="524" mass="56454">MEPKDDLIAASVQNILKLPSTPATVRTNGNLPTGRSAPEPAPRRHSGFLAASSNLPSANGSARNNAVPAEVGGTRGARSSPRPSQGVALASDHRYVDSLPVAQTTASPMFPHGSMAPITAQAPLVIQAGSFPAAPPPMRALYPSGYIDQVGDIYSGSLLHHQIPLMHKCQTYVESVSASRQAPALSTASSFTDKWKTSHPVPLSLVKWLVALVGLVRSTSPHLFDEGEFGLPFGVLLPKFGCIANASLLYLVILPPPIGGNAAVHQLNVIDLSIAWMTRRYWTADVLPSPHGLFRLFMQLPTASPAPPAVPDFVLHADPVELRRGSGPHADEVSRTSTEPQPQKPAKLGGANGVDDVPGGLAREVGRYAFRARNSPKISGPASTSRSLESMENIFGSIAISVLPKDDPYTNMSPPSSAPSSPVADRPPRRRKGPTSTGAPDRGERSSSQRKPPWNAHTPQHAYVKNTDRDPNMQTRKKLQELRKQHWERELSQQSAWQQGTRRRLESQDRDSGAGTPRRLTLRK</sequence>
<feature type="region of interest" description="Disordered" evidence="1">
    <location>
        <begin position="19"/>
        <end position="88"/>
    </location>
</feature>
<name>A0A1V9XP31_9ACAR</name>
<comment type="caution">
    <text evidence="2">The sequence shown here is derived from an EMBL/GenBank/DDBJ whole genome shotgun (WGS) entry which is preliminary data.</text>
</comment>
<evidence type="ECO:0000313" key="2">
    <source>
        <dbReference type="EMBL" id="OQR75254.1"/>
    </source>
</evidence>
<feature type="compositionally biased region" description="Basic and acidic residues" evidence="1">
    <location>
        <begin position="503"/>
        <end position="512"/>
    </location>
</feature>
<protein>
    <submittedName>
        <fullName evidence="2">Uncharacterized protein</fullName>
    </submittedName>
</protein>
<dbReference type="EMBL" id="MNPL01006628">
    <property type="protein sequence ID" value="OQR75254.1"/>
    <property type="molecule type" value="Genomic_DNA"/>
</dbReference>
<keyword evidence="3" id="KW-1185">Reference proteome</keyword>
<feature type="compositionally biased region" description="Low complexity" evidence="1">
    <location>
        <begin position="413"/>
        <end position="424"/>
    </location>
</feature>
<organism evidence="2 3">
    <name type="scientific">Tropilaelaps mercedesae</name>
    <dbReference type="NCBI Taxonomy" id="418985"/>
    <lineage>
        <taxon>Eukaryota</taxon>
        <taxon>Metazoa</taxon>
        <taxon>Ecdysozoa</taxon>
        <taxon>Arthropoda</taxon>
        <taxon>Chelicerata</taxon>
        <taxon>Arachnida</taxon>
        <taxon>Acari</taxon>
        <taxon>Parasitiformes</taxon>
        <taxon>Mesostigmata</taxon>
        <taxon>Gamasina</taxon>
        <taxon>Dermanyssoidea</taxon>
        <taxon>Laelapidae</taxon>
        <taxon>Tropilaelaps</taxon>
    </lineage>
</organism>
<dbReference type="AlphaFoldDB" id="A0A1V9XP31"/>